<protein>
    <submittedName>
        <fullName evidence="2">Uncharacterized protein</fullName>
    </submittedName>
</protein>
<organism evidence="2 3">
    <name type="scientific">Lucilia cuprina</name>
    <name type="common">Green bottle fly</name>
    <name type="synonym">Australian sheep blowfly</name>
    <dbReference type="NCBI Taxonomy" id="7375"/>
    <lineage>
        <taxon>Eukaryota</taxon>
        <taxon>Metazoa</taxon>
        <taxon>Ecdysozoa</taxon>
        <taxon>Arthropoda</taxon>
        <taxon>Hexapoda</taxon>
        <taxon>Insecta</taxon>
        <taxon>Pterygota</taxon>
        <taxon>Neoptera</taxon>
        <taxon>Endopterygota</taxon>
        <taxon>Diptera</taxon>
        <taxon>Brachycera</taxon>
        <taxon>Muscomorpha</taxon>
        <taxon>Oestroidea</taxon>
        <taxon>Calliphoridae</taxon>
        <taxon>Luciliinae</taxon>
        <taxon>Lucilia</taxon>
    </lineage>
</organism>
<name>A0A0L0CH78_LUCCU</name>
<evidence type="ECO:0000313" key="2">
    <source>
        <dbReference type="EMBL" id="KNC31768.1"/>
    </source>
</evidence>
<comment type="caution">
    <text evidence="2">The sequence shown here is derived from an EMBL/GenBank/DDBJ whole genome shotgun (WGS) entry which is preliminary data.</text>
</comment>
<dbReference type="EMBL" id="JRES01000382">
    <property type="protein sequence ID" value="KNC31768.1"/>
    <property type="molecule type" value="Genomic_DNA"/>
</dbReference>
<proteinExistence type="predicted"/>
<dbReference type="AlphaFoldDB" id="A0A0L0CH78"/>
<sequence>MLVERPPRDSIAGTPEDTAYDSSVVSRGAYGQGYTEATPMLKGNAHSGSETNTVATPVEGTSSCPTEPVHTGSSLGRSPGRWVEKSAAGTPAFIVEFDQLCQNNVHHLHMQQATTCAFRFQNLLSFSAINSCLKHSCLKNDYAIAPLCLKNDHAIARAQPLASCLKIPALSPTLALVGTFTYAPPCLNSPPSALSVT</sequence>
<feature type="region of interest" description="Disordered" evidence="1">
    <location>
        <begin position="1"/>
        <end position="20"/>
    </location>
</feature>
<reference evidence="2 3" key="1">
    <citation type="journal article" date="2015" name="Nat. Commun.">
        <title>Lucilia cuprina genome unlocks parasitic fly biology to underpin future interventions.</title>
        <authorList>
            <person name="Anstead C.A."/>
            <person name="Korhonen P.K."/>
            <person name="Young N.D."/>
            <person name="Hall R.S."/>
            <person name="Jex A.R."/>
            <person name="Murali S.C."/>
            <person name="Hughes D.S."/>
            <person name="Lee S.F."/>
            <person name="Perry T."/>
            <person name="Stroehlein A.J."/>
            <person name="Ansell B.R."/>
            <person name="Breugelmans B."/>
            <person name="Hofmann A."/>
            <person name="Qu J."/>
            <person name="Dugan S."/>
            <person name="Lee S.L."/>
            <person name="Chao H."/>
            <person name="Dinh H."/>
            <person name="Han Y."/>
            <person name="Doddapaneni H.V."/>
            <person name="Worley K.C."/>
            <person name="Muzny D.M."/>
            <person name="Ioannidis P."/>
            <person name="Waterhouse R.M."/>
            <person name="Zdobnov E.M."/>
            <person name="James P.J."/>
            <person name="Bagnall N.H."/>
            <person name="Kotze A.C."/>
            <person name="Gibbs R.A."/>
            <person name="Richards S."/>
            <person name="Batterham P."/>
            <person name="Gasser R.B."/>
        </authorList>
    </citation>
    <scope>NUCLEOTIDE SEQUENCE [LARGE SCALE GENOMIC DNA]</scope>
    <source>
        <strain evidence="2 3">LS</strain>
        <tissue evidence="2">Full body</tissue>
    </source>
</reference>
<gene>
    <name evidence="2" type="ORF">FF38_08277</name>
</gene>
<evidence type="ECO:0000313" key="3">
    <source>
        <dbReference type="Proteomes" id="UP000037069"/>
    </source>
</evidence>
<dbReference type="Proteomes" id="UP000037069">
    <property type="component" value="Unassembled WGS sequence"/>
</dbReference>
<accession>A0A0L0CH78</accession>
<keyword evidence="3" id="KW-1185">Reference proteome</keyword>
<feature type="region of interest" description="Disordered" evidence="1">
    <location>
        <begin position="42"/>
        <end position="81"/>
    </location>
</feature>
<feature type="compositionally biased region" description="Polar residues" evidence="1">
    <location>
        <begin position="46"/>
        <end position="76"/>
    </location>
</feature>
<evidence type="ECO:0000256" key="1">
    <source>
        <dbReference type="SAM" id="MobiDB-lite"/>
    </source>
</evidence>